<organism evidence="4 5">
    <name type="scientific">Lichenicoccus roseus</name>
    <dbReference type="NCBI Taxonomy" id="2683649"/>
    <lineage>
        <taxon>Bacteria</taxon>
        <taxon>Pseudomonadati</taxon>
        <taxon>Pseudomonadota</taxon>
        <taxon>Alphaproteobacteria</taxon>
        <taxon>Acetobacterales</taxon>
        <taxon>Acetobacteraceae</taxon>
        <taxon>Lichenicoccus</taxon>
    </lineage>
</organism>
<dbReference type="Gene3D" id="3.40.50.2300">
    <property type="match status" value="1"/>
</dbReference>
<dbReference type="InterPro" id="IPR001789">
    <property type="entry name" value="Sig_transdc_resp-reg_receiver"/>
</dbReference>
<feature type="modified residue" description="4-aspartylphosphate" evidence="2">
    <location>
        <position position="52"/>
    </location>
</feature>
<reference evidence="4 5" key="1">
    <citation type="submission" date="2019-05" db="EMBL/GenBank/DDBJ databases">
        <authorList>
            <person name="Pankratov T."/>
            <person name="Grouzdev D."/>
        </authorList>
    </citation>
    <scope>NUCLEOTIDE SEQUENCE [LARGE SCALE GENOMIC DNA]</scope>
    <source>
        <strain evidence="4 5">KEBCLARHB70R</strain>
    </source>
</reference>
<feature type="domain" description="Response regulatory" evidence="3">
    <location>
        <begin position="3"/>
        <end position="117"/>
    </location>
</feature>
<gene>
    <name evidence="4" type="ORF">FE263_21575</name>
</gene>
<dbReference type="Pfam" id="PF00072">
    <property type="entry name" value="Response_reg"/>
    <property type="match status" value="1"/>
</dbReference>
<dbReference type="InterPro" id="IPR011006">
    <property type="entry name" value="CheY-like_superfamily"/>
</dbReference>
<evidence type="ECO:0000256" key="2">
    <source>
        <dbReference type="PROSITE-ProRule" id="PRU00169"/>
    </source>
</evidence>
<dbReference type="PANTHER" id="PTHR44591:SF3">
    <property type="entry name" value="RESPONSE REGULATORY DOMAIN-CONTAINING PROTEIN"/>
    <property type="match status" value="1"/>
</dbReference>
<dbReference type="CDD" id="cd00156">
    <property type="entry name" value="REC"/>
    <property type="match status" value="1"/>
</dbReference>
<dbReference type="EMBL" id="VCDI01000016">
    <property type="protein sequence ID" value="TLU70518.1"/>
    <property type="molecule type" value="Genomic_DNA"/>
</dbReference>
<sequence length="122" mass="13739">MGIVLVVDDEYGVADLIEAILTDEGHRVLKAPNGRQGLELLTKEQFDLVFLDYMMPVMDGSMMLRVIEGHPELKRIPVVMMSSMPEDNVAERCSGHVAFMRKPFSINEVIKLAMRFIPSSTE</sequence>
<evidence type="ECO:0000256" key="1">
    <source>
        <dbReference type="ARBA" id="ARBA00022553"/>
    </source>
</evidence>
<dbReference type="RefSeq" id="WP_138328115.1">
    <property type="nucleotide sequence ID" value="NZ_VCDI01000016.1"/>
</dbReference>
<evidence type="ECO:0000259" key="3">
    <source>
        <dbReference type="PROSITE" id="PS50110"/>
    </source>
</evidence>
<dbReference type="PROSITE" id="PS50110">
    <property type="entry name" value="RESPONSE_REGULATORY"/>
    <property type="match status" value="1"/>
</dbReference>
<dbReference type="OrthoDB" id="9800897at2"/>
<proteinExistence type="predicted"/>
<comment type="caution">
    <text evidence="4">The sequence shown here is derived from an EMBL/GenBank/DDBJ whole genome shotgun (WGS) entry which is preliminary data.</text>
</comment>
<dbReference type="AlphaFoldDB" id="A0A5R9J8I7"/>
<dbReference type="SUPFAM" id="SSF52172">
    <property type="entry name" value="CheY-like"/>
    <property type="match status" value="1"/>
</dbReference>
<accession>A0A5R9J8I7</accession>
<evidence type="ECO:0000313" key="4">
    <source>
        <dbReference type="EMBL" id="TLU70518.1"/>
    </source>
</evidence>
<evidence type="ECO:0000313" key="5">
    <source>
        <dbReference type="Proteomes" id="UP000305654"/>
    </source>
</evidence>
<protein>
    <submittedName>
        <fullName evidence="4">Response regulator</fullName>
    </submittedName>
</protein>
<dbReference type="InterPro" id="IPR050595">
    <property type="entry name" value="Bact_response_regulator"/>
</dbReference>
<name>A0A5R9J8I7_9PROT</name>
<dbReference type="PANTHER" id="PTHR44591">
    <property type="entry name" value="STRESS RESPONSE REGULATOR PROTEIN 1"/>
    <property type="match status" value="1"/>
</dbReference>
<dbReference type="GO" id="GO:0000160">
    <property type="term" value="P:phosphorelay signal transduction system"/>
    <property type="evidence" value="ECO:0007669"/>
    <property type="project" value="InterPro"/>
</dbReference>
<keyword evidence="1 2" id="KW-0597">Phosphoprotein</keyword>
<dbReference type="Proteomes" id="UP000305654">
    <property type="component" value="Unassembled WGS sequence"/>
</dbReference>
<keyword evidence="5" id="KW-1185">Reference proteome</keyword>
<dbReference type="SMART" id="SM00448">
    <property type="entry name" value="REC"/>
    <property type="match status" value="1"/>
</dbReference>